<comment type="caution">
    <text evidence="9">The sequence shown here is derived from an EMBL/GenBank/DDBJ whole genome shotgun (WGS) entry which is preliminary data.</text>
</comment>
<organism evidence="9 10">
    <name type="scientific">Sporotomaculum syntrophicum</name>
    <dbReference type="NCBI Taxonomy" id="182264"/>
    <lineage>
        <taxon>Bacteria</taxon>
        <taxon>Bacillati</taxon>
        <taxon>Bacillota</taxon>
        <taxon>Clostridia</taxon>
        <taxon>Eubacteriales</taxon>
        <taxon>Desulfallaceae</taxon>
        <taxon>Sporotomaculum</taxon>
    </lineage>
</organism>
<evidence type="ECO:0000313" key="10">
    <source>
        <dbReference type="Proteomes" id="UP000798488"/>
    </source>
</evidence>
<evidence type="ECO:0000256" key="4">
    <source>
        <dbReference type="ARBA" id="ARBA00022692"/>
    </source>
</evidence>
<evidence type="ECO:0000256" key="5">
    <source>
        <dbReference type="ARBA" id="ARBA00022989"/>
    </source>
</evidence>
<dbReference type="GO" id="GO:0022857">
    <property type="term" value="F:transmembrane transporter activity"/>
    <property type="evidence" value="ECO:0007669"/>
    <property type="project" value="InterPro"/>
</dbReference>
<dbReference type="RefSeq" id="WP_243152948.1">
    <property type="nucleotide sequence ID" value="NZ_LSRS01000003.1"/>
</dbReference>
<dbReference type="Gene3D" id="1.10.3730.20">
    <property type="match status" value="1"/>
</dbReference>
<dbReference type="InterPro" id="IPR000390">
    <property type="entry name" value="Small_drug/metabolite_transptr"/>
</dbReference>
<protein>
    <submittedName>
        <fullName evidence="9">Multidrug resistance protein EbrB</fullName>
    </submittedName>
</protein>
<evidence type="ECO:0000256" key="1">
    <source>
        <dbReference type="ARBA" id="ARBA00004651"/>
    </source>
</evidence>
<dbReference type="PANTHER" id="PTHR30561">
    <property type="entry name" value="SMR FAMILY PROTON-DEPENDENT DRUG EFFLUX TRANSPORTER SUGE"/>
    <property type="match status" value="1"/>
</dbReference>
<comment type="subcellular location">
    <subcellularLocation>
        <location evidence="1 7">Cell membrane</location>
        <topology evidence="1 7">Multi-pass membrane protein</topology>
    </subcellularLocation>
</comment>
<keyword evidence="5 8" id="KW-1133">Transmembrane helix</keyword>
<keyword evidence="3" id="KW-1003">Cell membrane</keyword>
<comment type="similarity">
    <text evidence="7">Belongs to the drug/metabolite transporter (DMT) superfamily. Small multidrug resistance (SMR) (TC 2.A.7.1) family.</text>
</comment>
<feature type="transmembrane region" description="Helical" evidence="8">
    <location>
        <begin position="20"/>
        <end position="39"/>
    </location>
</feature>
<keyword evidence="4 7" id="KW-0812">Transmembrane</keyword>
<keyword evidence="10" id="KW-1185">Reference proteome</keyword>
<evidence type="ECO:0000256" key="7">
    <source>
        <dbReference type="RuleBase" id="RU003942"/>
    </source>
</evidence>
<evidence type="ECO:0000256" key="3">
    <source>
        <dbReference type="ARBA" id="ARBA00022475"/>
    </source>
</evidence>
<dbReference type="InterPro" id="IPR037185">
    <property type="entry name" value="EmrE-like"/>
</dbReference>
<evidence type="ECO:0000256" key="8">
    <source>
        <dbReference type="SAM" id="Phobius"/>
    </source>
</evidence>
<evidence type="ECO:0000256" key="2">
    <source>
        <dbReference type="ARBA" id="ARBA00022448"/>
    </source>
</evidence>
<evidence type="ECO:0000313" key="9">
    <source>
        <dbReference type="EMBL" id="KAF1085228.1"/>
    </source>
</evidence>
<gene>
    <name evidence="9" type="primary">ebrB</name>
    <name evidence="9" type="ORF">SPSYN_01364</name>
</gene>
<dbReference type="EMBL" id="LSRS01000003">
    <property type="protein sequence ID" value="KAF1085228.1"/>
    <property type="molecule type" value="Genomic_DNA"/>
</dbReference>
<dbReference type="InterPro" id="IPR045324">
    <property type="entry name" value="Small_multidrug_res"/>
</dbReference>
<keyword evidence="6 8" id="KW-0472">Membrane</keyword>
<dbReference type="AlphaFoldDB" id="A0A9D3AYX4"/>
<dbReference type="PANTHER" id="PTHR30561:SF1">
    <property type="entry name" value="MULTIDRUG TRANSPORTER EMRE"/>
    <property type="match status" value="1"/>
</dbReference>
<name>A0A9D3AYX4_9FIRM</name>
<keyword evidence="2" id="KW-0813">Transport</keyword>
<dbReference type="Proteomes" id="UP000798488">
    <property type="component" value="Unassembled WGS sequence"/>
</dbReference>
<reference evidence="9" key="1">
    <citation type="submission" date="2016-02" db="EMBL/GenBank/DDBJ databases">
        <title>Draft Genome Sequence of Sporotomaculum syntrophicum Strain FB, a Syntrophic Benzoate Degrader.</title>
        <authorList>
            <person name="Nobu M.K."/>
            <person name="Narihiro T."/>
            <person name="Qiu Y.-L."/>
            <person name="Ohashi A."/>
            <person name="Liu W.-T."/>
            <person name="Yuji S."/>
        </authorList>
    </citation>
    <scope>NUCLEOTIDE SEQUENCE</scope>
    <source>
        <strain evidence="9">FB</strain>
    </source>
</reference>
<dbReference type="GO" id="GO:0005886">
    <property type="term" value="C:plasma membrane"/>
    <property type="evidence" value="ECO:0007669"/>
    <property type="project" value="UniProtKB-SubCell"/>
</dbReference>
<dbReference type="SUPFAM" id="SSF103481">
    <property type="entry name" value="Multidrug resistance efflux transporter EmrE"/>
    <property type="match status" value="1"/>
</dbReference>
<evidence type="ECO:0000256" key="6">
    <source>
        <dbReference type="ARBA" id="ARBA00023136"/>
    </source>
</evidence>
<accession>A0A9D3AYX4</accession>
<dbReference type="Pfam" id="PF00893">
    <property type="entry name" value="Multi_Drug_Res"/>
    <property type="match status" value="1"/>
</dbReference>
<proteinExistence type="inferred from homology"/>
<sequence length="93" mass="10266">MEEGQEFGLALKYLPLSTAYAVWAGMGTALTALVGIVLFHEDISILKNKAFLTIIADVVILNKSKEEEFQRTIQRSPTTLFAVNAYCRTGQQA</sequence>